<gene>
    <name evidence="2" type="ORF">UCRPC4_g02584</name>
</gene>
<evidence type="ECO:0000313" key="3">
    <source>
        <dbReference type="Proteomes" id="UP000053317"/>
    </source>
</evidence>
<reference evidence="2 3" key="2">
    <citation type="submission" date="2015-05" db="EMBL/GenBank/DDBJ databases">
        <authorList>
            <person name="Morales-Cruz A."/>
            <person name="Amrine K.C."/>
            <person name="Cantu D."/>
        </authorList>
    </citation>
    <scope>NUCLEOTIDE SEQUENCE [LARGE SCALE GENOMIC DNA]</scope>
    <source>
        <strain evidence="2">UCRPC4</strain>
    </source>
</reference>
<evidence type="ECO:0000313" key="2">
    <source>
        <dbReference type="EMBL" id="KKY24118.1"/>
    </source>
</evidence>
<protein>
    <submittedName>
        <fullName evidence="2">Uncharacterized protein</fullName>
    </submittedName>
</protein>
<evidence type="ECO:0000256" key="1">
    <source>
        <dbReference type="SAM" id="MobiDB-lite"/>
    </source>
</evidence>
<name>A0A0G2GKV2_PHACM</name>
<dbReference type="EMBL" id="LCWF01000063">
    <property type="protein sequence ID" value="KKY24118.1"/>
    <property type="molecule type" value="Genomic_DNA"/>
</dbReference>
<comment type="caution">
    <text evidence="2">The sequence shown here is derived from an EMBL/GenBank/DDBJ whole genome shotgun (WGS) entry which is preliminary data.</text>
</comment>
<feature type="compositionally biased region" description="Polar residues" evidence="1">
    <location>
        <begin position="146"/>
        <end position="168"/>
    </location>
</feature>
<keyword evidence="3" id="KW-1185">Reference proteome</keyword>
<organism evidence="2 3">
    <name type="scientific">Phaeomoniella chlamydospora</name>
    <name type="common">Phaeoacremonium chlamydosporum</name>
    <dbReference type="NCBI Taxonomy" id="158046"/>
    <lineage>
        <taxon>Eukaryota</taxon>
        <taxon>Fungi</taxon>
        <taxon>Dikarya</taxon>
        <taxon>Ascomycota</taxon>
        <taxon>Pezizomycotina</taxon>
        <taxon>Eurotiomycetes</taxon>
        <taxon>Chaetothyriomycetidae</taxon>
        <taxon>Phaeomoniellales</taxon>
        <taxon>Phaeomoniellaceae</taxon>
        <taxon>Phaeomoniella</taxon>
    </lineage>
</organism>
<reference evidence="2 3" key="1">
    <citation type="submission" date="2015-05" db="EMBL/GenBank/DDBJ databases">
        <title>Distinctive expansion of gene families associated with plant cell wall degradation and secondary metabolism in the genomes of grapevine trunk pathogens.</title>
        <authorList>
            <person name="Lawrence D.P."/>
            <person name="Travadon R."/>
            <person name="Rolshausen P.E."/>
            <person name="Baumgartner K."/>
        </authorList>
    </citation>
    <scope>NUCLEOTIDE SEQUENCE [LARGE SCALE GENOMIC DNA]</scope>
    <source>
        <strain evidence="2">UCRPC4</strain>
    </source>
</reference>
<feature type="region of interest" description="Disordered" evidence="1">
    <location>
        <begin position="142"/>
        <end position="169"/>
    </location>
</feature>
<proteinExistence type="predicted"/>
<dbReference type="Proteomes" id="UP000053317">
    <property type="component" value="Unassembled WGS sequence"/>
</dbReference>
<dbReference type="OrthoDB" id="4205486at2759"/>
<sequence length="198" mass="22442">MEIKLMDLPAVVAGGLALYSGVSLIRHHRRQRRAWIDRELERLRDAQTAFLRGEATAEQLHLLEQERAGEELKIQHEEERRKQKANSLWGKTKRALYSLGGVDVDETELSIGEKLREQAPYKGIMDMVREKELEGKRLLNEGKGLQNAQKPPSVTEPFQQPRTDTNAQGGLLDQLAQNSASAVTNQTKSWFGWASRKS</sequence>
<accession>A0A0G2GKV2</accession>
<dbReference type="AlphaFoldDB" id="A0A0G2GKV2"/>